<dbReference type="Proteomes" id="UP000029015">
    <property type="component" value="Unassembled WGS sequence"/>
</dbReference>
<evidence type="ECO:0000313" key="3">
    <source>
        <dbReference type="EMBL" id="KFI39930.1"/>
    </source>
</evidence>
<organism evidence="3 4">
    <name type="scientific">Bifidobacterium actinocoloniiforme DSM 22766</name>
    <dbReference type="NCBI Taxonomy" id="1437605"/>
    <lineage>
        <taxon>Bacteria</taxon>
        <taxon>Bacillati</taxon>
        <taxon>Actinomycetota</taxon>
        <taxon>Actinomycetes</taxon>
        <taxon>Bifidobacteriales</taxon>
        <taxon>Bifidobacteriaceae</taxon>
        <taxon>Bifidobacterium</taxon>
    </lineage>
</organism>
<dbReference type="KEGG" id="bact:AB656_01765"/>
<protein>
    <submittedName>
        <fullName evidence="3">Peptidase A24A, prepilin type IV</fullName>
    </submittedName>
</protein>
<accession>A0A086Z080</accession>
<dbReference type="Gene3D" id="1.20.120.1220">
    <property type="match status" value="1"/>
</dbReference>
<reference evidence="3 4" key="1">
    <citation type="submission" date="2014-03" db="EMBL/GenBank/DDBJ databases">
        <title>Genomics of Bifidobacteria.</title>
        <authorList>
            <person name="Ventura M."/>
            <person name="Milani C."/>
            <person name="Lugli G.A."/>
        </authorList>
    </citation>
    <scope>NUCLEOTIDE SEQUENCE [LARGE SCALE GENOMIC DNA]</scope>
    <source>
        <strain evidence="3 4">DSM 22766</strain>
    </source>
</reference>
<dbReference type="PATRIC" id="fig|1437605.7.peg.365"/>
<gene>
    <name evidence="3" type="ORF">BACT_0631</name>
</gene>
<dbReference type="OrthoDB" id="3233720at2"/>
<dbReference type="AlphaFoldDB" id="A0A086Z080"/>
<keyword evidence="1" id="KW-0472">Membrane</keyword>
<feature type="domain" description="Prepilin type IV endopeptidase peptidase" evidence="2">
    <location>
        <begin position="10"/>
        <end position="114"/>
    </location>
</feature>
<keyword evidence="1" id="KW-1133">Transmembrane helix</keyword>
<dbReference type="RefSeq" id="WP_033503417.1">
    <property type="nucleotide sequence ID" value="NZ_CP011786.1"/>
</dbReference>
<keyword evidence="4" id="KW-1185">Reference proteome</keyword>
<sequence>MVYLVPLPGLIVACALAVEDVRSRRVPRLGVLAGVLIQLLALIVYCAIGSKELWPVILAISVGLASTLLQTAMALAKPGSLGLGDVTATALSGLALGVLGWRTALLWWLVMGLIGLTALAFHTRWQAGRTSRGETDRGRGLPFVAVIAAAALLADLLSWFWAL</sequence>
<dbReference type="Pfam" id="PF01478">
    <property type="entry name" value="Peptidase_A24"/>
    <property type="match status" value="1"/>
</dbReference>
<proteinExistence type="predicted"/>
<dbReference type="GO" id="GO:0016020">
    <property type="term" value="C:membrane"/>
    <property type="evidence" value="ECO:0007669"/>
    <property type="project" value="InterPro"/>
</dbReference>
<evidence type="ECO:0000313" key="4">
    <source>
        <dbReference type="Proteomes" id="UP000029015"/>
    </source>
</evidence>
<dbReference type="STRING" id="1437605.AB656_01765"/>
<feature type="transmembrane region" description="Helical" evidence="1">
    <location>
        <begin position="55"/>
        <end position="76"/>
    </location>
</feature>
<name>A0A086Z080_9BIFI</name>
<feature type="transmembrane region" description="Helical" evidence="1">
    <location>
        <begin position="27"/>
        <end position="48"/>
    </location>
</feature>
<comment type="caution">
    <text evidence="3">The sequence shown here is derived from an EMBL/GenBank/DDBJ whole genome shotgun (WGS) entry which is preliminary data.</text>
</comment>
<feature type="transmembrane region" description="Helical" evidence="1">
    <location>
        <begin position="141"/>
        <end position="162"/>
    </location>
</feature>
<feature type="transmembrane region" description="Helical" evidence="1">
    <location>
        <begin position="104"/>
        <end position="121"/>
    </location>
</feature>
<dbReference type="EMBL" id="JGYK01000001">
    <property type="protein sequence ID" value="KFI39930.1"/>
    <property type="molecule type" value="Genomic_DNA"/>
</dbReference>
<keyword evidence="1" id="KW-0812">Transmembrane</keyword>
<evidence type="ECO:0000256" key="1">
    <source>
        <dbReference type="SAM" id="Phobius"/>
    </source>
</evidence>
<dbReference type="eggNOG" id="ENOG5031Y3G">
    <property type="taxonomic scope" value="Bacteria"/>
</dbReference>
<evidence type="ECO:0000259" key="2">
    <source>
        <dbReference type="Pfam" id="PF01478"/>
    </source>
</evidence>
<dbReference type="GO" id="GO:0004190">
    <property type="term" value="F:aspartic-type endopeptidase activity"/>
    <property type="evidence" value="ECO:0007669"/>
    <property type="project" value="InterPro"/>
</dbReference>
<dbReference type="InterPro" id="IPR000045">
    <property type="entry name" value="Prepilin_IV_endopep_pep"/>
</dbReference>